<protein>
    <submittedName>
        <fullName evidence="1">Uncharacterized protein</fullName>
    </submittedName>
</protein>
<evidence type="ECO:0000313" key="1">
    <source>
        <dbReference type="EMBL" id="CAG9789764.1"/>
    </source>
</evidence>
<proteinExistence type="predicted"/>
<sequence length="687" mass="79617">MLVTLSIECVHETRGLPRAEQIKVLACIYHIHKHIVKLQQISLTPPELVLKLSFMAFEWDLKCLLTEYCKTYWNILVDRMAYIEKLKMKNSISKLLPKTIEDIIKVVHIYDSVQFCTNIITFLVKKLHFLYSDTNAKELQLSFGDIFKALSAKTDLASFKNLNEKELLEVYMKFNDCFYVIAENSSRTKFENCVLNVVVRAAVTLLGHNTEVMRCLETFYLNGFCSVFENFANTTNTENILNNMLTSCLNIEKLGYKKTMYATYSFLNQFLRLYIEFMVSNKNLDWNLYFNEKIQLSCLNFMLYLSSRKSEQMLKCDNCHVKSGLHDSLRLLLLIKHFPVASISQNLDITNVLPIYYKLVNVQHKILYELKRLGCANHDKCFRKLQTDIHNTAIALNKANHHEYSIKLFNIYVEFEMRSFKDVNELKNISRALYNKSICEMDCKLYCGALQDAYLSLIFALPEGLSSEKCMSLVMDVKAKALKDNDGEDIQSLSIFDICKKSLEEKLYGNMKPFFINVKIGEVLKHEFSMYAKLWPSIVPIGGVWKSLYDLMKNDHQWVVNDNEDIKWTLFEIILQTVTIVRTIHCEHYSEVVKELLDALDSEQTKSTELEFVHAAILFLGCEYDLAEARQKYGWKTTEPSMDPDQMQAGSTIPQEHEASKKAIEAVHLLSHAVKDIDTGTLHFKYT</sequence>
<dbReference type="EMBL" id="OU893351">
    <property type="protein sequence ID" value="CAG9789764.1"/>
    <property type="molecule type" value="Genomic_DNA"/>
</dbReference>
<name>A0A9N9WFJ7_9NEOP</name>
<reference evidence="1" key="1">
    <citation type="submission" date="2021-12" db="EMBL/GenBank/DDBJ databases">
        <authorList>
            <person name="King R."/>
        </authorList>
    </citation>
    <scope>NUCLEOTIDE SEQUENCE</scope>
</reference>
<evidence type="ECO:0000313" key="2">
    <source>
        <dbReference type="Proteomes" id="UP001153714"/>
    </source>
</evidence>
<dbReference type="OrthoDB" id="6776738at2759"/>
<gene>
    <name evidence="1" type="ORF">DIATSA_LOCUS7470</name>
</gene>
<dbReference type="AlphaFoldDB" id="A0A9N9WFJ7"/>
<reference evidence="1" key="2">
    <citation type="submission" date="2022-10" db="EMBL/GenBank/DDBJ databases">
        <authorList>
            <consortium name="ENA_rothamsted_submissions"/>
            <consortium name="culmorum"/>
            <person name="King R."/>
        </authorList>
    </citation>
    <scope>NUCLEOTIDE SEQUENCE</scope>
</reference>
<accession>A0A9N9WFJ7</accession>
<organism evidence="1 2">
    <name type="scientific">Diatraea saccharalis</name>
    <name type="common">sugarcane borer</name>
    <dbReference type="NCBI Taxonomy" id="40085"/>
    <lineage>
        <taxon>Eukaryota</taxon>
        <taxon>Metazoa</taxon>
        <taxon>Ecdysozoa</taxon>
        <taxon>Arthropoda</taxon>
        <taxon>Hexapoda</taxon>
        <taxon>Insecta</taxon>
        <taxon>Pterygota</taxon>
        <taxon>Neoptera</taxon>
        <taxon>Endopterygota</taxon>
        <taxon>Lepidoptera</taxon>
        <taxon>Glossata</taxon>
        <taxon>Ditrysia</taxon>
        <taxon>Pyraloidea</taxon>
        <taxon>Crambidae</taxon>
        <taxon>Crambinae</taxon>
        <taxon>Diatraea</taxon>
    </lineage>
</organism>
<keyword evidence="2" id="KW-1185">Reference proteome</keyword>
<dbReference type="Proteomes" id="UP001153714">
    <property type="component" value="Chromosome 20"/>
</dbReference>